<accession>A0AAE2D4G8</accession>
<dbReference type="InterPro" id="IPR009078">
    <property type="entry name" value="Ferritin-like_SF"/>
</dbReference>
<evidence type="ECO:0000313" key="9">
    <source>
        <dbReference type="Proteomes" id="UP001292079"/>
    </source>
</evidence>
<evidence type="ECO:0000256" key="1">
    <source>
        <dbReference type="ARBA" id="ARBA00007513"/>
    </source>
</evidence>
<dbReference type="InterPro" id="IPR012347">
    <property type="entry name" value="Ferritin-like"/>
</dbReference>
<keyword evidence="3" id="KW-0560">Oxidoreductase</keyword>
<dbReference type="InterPro" id="IPR001519">
    <property type="entry name" value="Ferritin"/>
</dbReference>
<name>A0AAE2D4G8_SCHME</name>
<dbReference type="PANTHER" id="PTHR11431">
    <property type="entry name" value="FERRITIN"/>
    <property type="match status" value="1"/>
</dbReference>
<gene>
    <name evidence="8" type="ORF">MN116_007392</name>
</gene>
<dbReference type="Pfam" id="PF00210">
    <property type="entry name" value="Ferritin"/>
    <property type="match status" value="1"/>
</dbReference>
<reference evidence="8" key="2">
    <citation type="journal article" date="2023" name="Infect Dis Poverty">
        <title>Chromosome-scale genome of the human blood fluke Schistosoma mekongi and its implications for public health.</title>
        <authorList>
            <person name="Zhou M."/>
            <person name="Xu L."/>
            <person name="Xu D."/>
            <person name="Chen W."/>
            <person name="Khan J."/>
            <person name="Hu Y."/>
            <person name="Huang H."/>
            <person name="Wei H."/>
            <person name="Zhang Y."/>
            <person name="Chusongsang P."/>
            <person name="Tanasarnprasert K."/>
            <person name="Hu X."/>
            <person name="Limpanont Y."/>
            <person name="Lv Z."/>
        </authorList>
    </citation>
    <scope>NUCLEOTIDE SEQUENCE</scope>
    <source>
        <strain evidence="8">LV_2022a</strain>
    </source>
</reference>
<dbReference type="Gene3D" id="1.20.1260.10">
    <property type="match status" value="1"/>
</dbReference>
<protein>
    <recommendedName>
        <fullName evidence="2">ferroxidase</fullName>
        <ecNumber evidence="2">1.16.3.1</ecNumber>
    </recommendedName>
</protein>
<comment type="catalytic activity">
    <reaction evidence="5">
        <text>4 Fe(2+) + O2 + 4 H(+) = 4 Fe(3+) + 2 H2O</text>
        <dbReference type="Rhea" id="RHEA:11148"/>
        <dbReference type="ChEBI" id="CHEBI:15377"/>
        <dbReference type="ChEBI" id="CHEBI:15378"/>
        <dbReference type="ChEBI" id="CHEBI:15379"/>
        <dbReference type="ChEBI" id="CHEBI:29033"/>
        <dbReference type="ChEBI" id="CHEBI:29034"/>
        <dbReference type="EC" id="1.16.3.1"/>
    </reaction>
</comment>
<dbReference type="AlphaFoldDB" id="A0AAE2D4G8"/>
<evidence type="ECO:0000256" key="4">
    <source>
        <dbReference type="ARBA" id="ARBA00025111"/>
    </source>
</evidence>
<comment type="function">
    <text evidence="4">Stores iron in a soluble, non-toxic, readily available form. Important for iron homeostasis. Has ferroxidase activity. Iron is taken up in the ferrous form and deposited as ferric hydroxides after oxidation.</text>
</comment>
<dbReference type="Proteomes" id="UP001292079">
    <property type="component" value="Unassembled WGS sequence"/>
</dbReference>
<comment type="similarity">
    <text evidence="1">Belongs to the ferritin family.</text>
</comment>
<dbReference type="InterPro" id="IPR008331">
    <property type="entry name" value="Ferritin_DPS_dom"/>
</dbReference>
<keyword evidence="9" id="KW-1185">Reference proteome</keyword>
<dbReference type="PANTHER" id="PTHR11431:SF75">
    <property type="entry name" value="FERRITIN"/>
    <property type="match status" value="1"/>
</dbReference>
<reference evidence="8" key="1">
    <citation type="submission" date="2022-04" db="EMBL/GenBank/DDBJ databases">
        <authorList>
            <person name="Xu L."/>
            <person name="Lv Z."/>
        </authorList>
    </citation>
    <scope>NUCLEOTIDE SEQUENCE</scope>
    <source>
        <strain evidence="8">LV_2022a</strain>
    </source>
</reference>
<dbReference type="GO" id="GO:0005737">
    <property type="term" value="C:cytoplasm"/>
    <property type="evidence" value="ECO:0007669"/>
    <property type="project" value="TreeGrafter"/>
</dbReference>
<evidence type="ECO:0000256" key="5">
    <source>
        <dbReference type="ARBA" id="ARBA00047990"/>
    </source>
</evidence>
<evidence type="ECO:0000256" key="2">
    <source>
        <dbReference type="ARBA" id="ARBA00013107"/>
    </source>
</evidence>
<organism evidence="8 9">
    <name type="scientific">Schistosoma mekongi</name>
    <name type="common">Parasitic worm</name>
    <dbReference type="NCBI Taxonomy" id="38744"/>
    <lineage>
        <taxon>Eukaryota</taxon>
        <taxon>Metazoa</taxon>
        <taxon>Spiralia</taxon>
        <taxon>Lophotrochozoa</taxon>
        <taxon>Platyhelminthes</taxon>
        <taxon>Trematoda</taxon>
        <taxon>Digenea</taxon>
        <taxon>Strigeidida</taxon>
        <taxon>Schistosomatoidea</taxon>
        <taxon>Schistosomatidae</taxon>
        <taxon>Schistosoma</taxon>
    </lineage>
</organism>
<dbReference type="GO" id="GO:0006879">
    <property type="term" value="P:intracellular iron ion homeostasis"/>
    <property type="evidence" value="ECO:0007669"/>
    <property type="project" value="InterPro"/>
</dbReference>
<comment type="caution">
    <text evidence="8">The sequence shown here is derived from an EMBL/GenBank/DDBJ whole genome shotgun (WGS) entry which is preliminary data.</text>
</comment>
<dbReference type="EC" id="1.16.3.1" evidence="2"/>
<feature type="binding site" evidence="6">
    <location>
        <position position="42"/>
    </location>
    <ligand>
        <name>Fe cation</name>
        <dbReference type="ChEBI" id="CHEBI:24875"/>
        <label>1</label>
    </ligand>
</feature>
<dbReference type="GO" id="GO:0008199">
    <property type="term" value="F:ferric iron binding"/>
    <property type="evidence" value="ECO:0007669"/>
    <property type="project" value="InterPro"/>
</dbReference>
<proteinExistence type="inferred from homology"/>
<evidence type="ECO:0000256" key="3">
    <source>
        <dbReference type="ARBA" id="ARBA00023002"/>
    </source>
</evidence>
<sequence>MTSESFRVKRLTNCASNLHEIIQRNNDPTLCDFIRSEYLHEQEDAIKQFADYVTQTIRVRNGLGGYLFDKMTLN</sequence>
<dbReference type="EMBL" id="JALJAT010000005">
    <property type="protein sequence ID" value="KAK4469885.1"/>
    <property type="molecule type" value="Genomic_DNA"/>
</dbReference>
<dbReference type="GO" id="GO:0004322">
    <property type="term" value="F:ferroxidase activity"/>
    <property type="evidence" value="ECO:0007669"/>
    <property type="project" value="UniProtKB-EC"/>
</dbReference>
<dbReference type="GO" id="GO:0008198">
    <property type="term" value="F:ferrous iron binding"/>
    <property type="evidence" value="ECO:0007669"/>
    <property type="project" value="TreeGrafter"/>
</dbReference>
<evidence type="ECO:0000259" key="7">
    <source>
        <dbReference type="Pfam" id="PF00210"/>
    </source>
</evidence>
<feature type="domain" description="Ferritin/DPS" evidence="7">
    <location>
        <begin position="11"/>
        <end position="56"/>
    </location>
</feature>
<dbReference type="SUPFAM" id="SSF47240">
    <property type="entry name" value="Ferritin-like"/>
    <property type="match status" value="1"/>
</dbReference>
<keyword evidence="6" id="KW-0408">Iron</keyword>
<evidence type="ECO:0000256" key="6">
    <source>
        <dbReference type="PIRSR" id="PIRSR601519-1"/>
    </source>
</evidence>
<keyword evidence="6" id="KW-0479">Metal-binding</keyword>
<evidence type="ECO:0000313" key="8">
    <source>
        <dbReference type="EMBL" id="KAK4469885.1"/>
    </source>
</evidence>
<dbReference type="GO" id="GO:0006826">
    <property type="term" value="P:iron ion transport"/>
    <property type="evidence" value="ECO:0007669"/>
    <property type="project" value="InterPro"/>
</dbReference>